<evidence type="ECO:0000313" key="1">
    <source>
        <dbReference type="EMBL" id="KAI3916625.1"/>
    </source>
</evidence>
<name>A0AAD4XJQ4_9MAGN</name>
<dbReference type="SUPFAM" id="SSF46565">
    <property type="entry name" value="Chaperone J-domain"/>
    <property type="match status" value="1"/>
</dbReference>
<accession>A0AAD4XJQ4</accession>
<sequence length="100" mass="11030">MRATPTAGGNVAVENGCSALCKTTKVQDISGSFRWAPFLALQKSDTFLTMLLHLSKYLVRTVVGIKKAYRKATLRVHPDKLQQQGATIQQKYICGKVFSV</sequence>
<dbReference type="InterPro" id="IPR001623">
    <property type="entry name" value="DnaJ_domain"/>
</dbReference>
<evidence type="ECO:0000313" key="2">
    <source>
        <dbReference type="Proteomes" id="UP001202328"/>
    </source>
</evidence>
<dbReference type="PANTHER" id="PTHR23172:SF87">
    <property type="entry name" value="CHAPERONE DNAJ-DOMAIN SUPERFAMILY PROTEIN"/>
    <property type="match status" value="1"/>
</dbReference>
<dbReference type="Proteomes" id="UP001202328">
    <property type="component" value="Unassembled WGS sequence"/>
</dbReference>
<organism evidence="1 2">
    <name type="scientific">Papaver atlanticum</name>
    <dbReference type="NCBI Taxonomy" id="357466"/>
    <lineage>
        <taxon>Eukaryota</taxon>
        <taxon>Viridiplantae</taxon>
        <taxon>Streptophyta</taxon>
        <taxon>Embryophyta</taxon>
        <taxon>Tracheophyta</taxon>
        <taxon>Spermatophyta</taxon>
        <taxon>Magnoliopsida</taxon>
        <taxon>Ranunculales</taxon>
        <taxon>Papaveraceae</taxon>
        <taxon>Papaveroideae</taxon>
        <taxon>Papaver</taxon>
    </lineage>
</organism>
<dbReference type="PANTHER" id="PTHR23172">
    <property type="entry name" value="AUXILIN/CYCLIN G-ASSOCIATED KINASE-RELATED"/>
    <property type="match status" value="1"/>
</dbReference>
<reference evidence="1" key="1">
    <citation type="submission" date="2022-04" db="EMBL/GenBank/DDBJ databases">
        <title>A functionally conserved STORR gene fusion in Papaver species that diverged 16.8 million years ago.</title>
        <authorList>
            <person name="Catania T."/>
        </authorList>
    </citation>
    <scope>NUCLEOTIDE SEQUENCE</scope>
    <source>
        <strain evidence="1">S-188037</strain>
    </source>
</reference>
<dbReference type="GO" id="GO:0031982">
    <property type="term" value="C:vesicle"/>
    <property type="evidence" value="ECO:0007669"/>
    <property type="project" value="TreeGrafter"/>
</dbReference>
<dbReference type="GO" id="GO:0072583">
    <property type="term" value="P:clathrin-dependent endocytosis"/>
    <property type="evidence" value="ECO:0007669"/>
    <property type="project" value="TreeGrafter"/>
</dbReference>
<dbReference type="AlphaFoldDB" id="A0AAD4XJQ4"/>
<dbReference type="GO" id="GO:0030276">
    <property type="term" value="F:clathrin binding"/>
    <property type="evidence" value="ECO:0007669"/>
    <property type="project" value="TreeGrafter"/>
</dbReference>
<dbReference type="GO" id="GO:0072318">
    <property type="term" value="P:clathrin coat disassembly"/>
    <property type="evidence" value="ECO:0007669"/>
    <property type="project" value="TreeGrafter"/>
</dbReference>
<dbReference type="EMBL" id="JAJJMB010009088">
    <property type="protein sequence ID" value="KAI3916625.1"/>
    <property type="molecule type" value="Genomic_DNA"/>
</dbReference>
<gene>
    <name evidence="1" type="ORF">MKW98_026367</name>
</gene>
<evidence type="ECO:0008006" key="3">
    <source>
        <dbReference type="Google" id="ProtNLM"/>
    </source>
</evidence>
<dbReference type="CDD" id="cd06257">
    <property type="entry name" value="DnaJ"/>
    <property type="match status" value="1"/>
</dbReference>
<keyword evidence="2" id="KW-1185">Reference proteome</keyword>
<proteinExistence type="predicted"/>
<dbReference type="InterPro" id="IPR036869">
    <property type="entry name" value="J_dom_sf"/>
</dbReference>
<comment type="caution">
    <text evidence="1">The sequence shown here is derived from an EMBL/GenBank/DDBJ whole genome shotgun (WGS) entry which is preliminary data.</text>
</comment>
<dbReference type="Gene3D" id="1.10.287.110">
    <property type="entry name" value="DnaJ domain"/>
    <property type="match status" value="1"/>
</dbReference>
<protein>
    <recommendedName>
        <fullName evidence="3">J domain-containing protein</fullName>
    </recommendedName>
</protein>
<dbReference type="GO" id="GO:0005737">
    <property type="term" value="C:cytoplasm"/>
    <property type="evidence" value="ECO:0007669"/>
    <property type="project" value="TreeGrafter"/>
</dbReference>